<organism evidence="1">
    <name type="scientific">marine sediment metagenome</name>
    <dbReference type="NCBI Taxonomy" id="412755"/>
    <lineage>
        <taxon>unclassified sequences</taxon>
        <taxon>metagenomes</taxon>
        <taxon>ecological metagenomes</taxon>
    </lineage>
</organism>
<protein>
    <submittedName>
        <fullName evidence="1">Uncharacterized protein</fullName>
    </submittedName>
</protein>
<evidence type="ECO:0000313" key="1">
    <source>
        <dbReference type="EMBL" id="KKN01350.1"/>
    </source>
</evidence>
<comment type="caution">
    <text evidence="1">The sequence shown here is derived from an EMBL/GenBank/DDBJ whole genome shotgun (WGS) entry which is preliminary data.</text>
</comment>
<sequence length="50" mass="5758">MAKPKMVPVSVNLINAIRDLQADRRYSLLPLSLRERIEEGMRGNGHKVRK</sequence>
<accession>A0A0F9M1X6</accession>
<reference evidence="1" key="1">
    <citation type="journal article" date="2015" name="Nature">
        <title>Complex archaea that bridge the gap between prokaryotes and eukaryotes.</title>
        <authorList>
            <person name="Spang A."/>
            <person name="Saw J.H."/>
            <person name="Jorgensen S.L."/>
            <person name="Zaremba-Niedzwiedzka K."/>
            <person name="Martijn J."/>
            <person name="Lind A.E."/>
            <person name="van Eijk R."/>
            <person name="Schleper C."/>
            <person name="Guy L."/>
            <person name="Ettema T.J."/>
        </authorList>
    </citation>
    <scope>NUCLEOTIDE SEQUENCE</scope>
</reference>
<dbReference type="AlphaFoldDB" id="A0A0F9M1X6"/>
<gene>
    <name evidence="1" type="ORF">LCGC14_1128760</name>
</gene>
<name>A0A0F9M1X6_9ZZZZ</name>
<proteinExistence type="predicted"/>
<dbReference type="EMBL" id="LAZR01005272">
    <property type="protein sequence ID" value="KKN01350.1"/>
    <property type="molecule type" value="Genomic_DNA"/>
</dbReference>